<dbReference type="SUPFAM" id="SSF56935">
    <property type="entry name" value="Porins"/>
    <property type="match status" value="1"/>
</dbReference>
<keyword evidence="3" id="KW-1185">Reference proteome</keyword>
<evidence type="ECO:0000313" key="2">
    <source>
        <dbReference type="EMBL" id="SKA87732.1"/>
    </source>
</evidence>
<protein>
    <recommendedName>
        <fullName evidence="4">Beta-barrel porin 2</fullName>
    </recommendedName>
</protein>
<reference evidence="2 3" key="1">
    <citation type="submission" date="2017-02" db="EMBL/GenBank/DDBJ databases">
        <authorList>
            <person name="Peterson S.W."/>
        </authorList>
    </citation>
    <scope>NUCLEOTIDE SEQUENCE [LARGE SCALE GENOMIC DNA]</scope>
    <source>
        <strain evidence="2 3">DSM 16080</strain>
    </source>
</reference>
<gene>
    <name evidence="2" type="ORF">SAMN02745704_02078</name>
</gene>
<dbReference type="Proteomes" id="UP000190027">
    <property type="component" value="Unassembled WGS sequence"/>
</dbReference>
<feature type="chain" id="PRO_5012029752" description="Beta-barrel porin 2" evidence="1">
    <location>
        <begin position="26"/>
        <end position="387"/>
    </location>
</feature>
<organism evidence="2 3">
    <name type="scientific">Paucidesulfovibrio gracilis DSM 16080</name>
    <dbReference type="NCBI Taxonomy" id="1121449"/>
    <lineage>
        <taxon>Bacteria</taxon>
        <taxon>Pseudomonadati</taxon>
        <taxon>Thermodesulfobacteriota</taxon>
        <taxon>Desulfovibrionia</taxon>
        <taxon>Desulfovibrionales</taxon>
        <taxon>Desulfovibrionaceae</taxon>
        <taxon>Paucidesulfovibrio</taxon>
    </lineage>
</organism>
<feature type="signal peptide" evidence="1">
    <location>
        <begin position="1"/>
        <end position="25"/>
    </location>
</feature>
<proteinExistence type="predicted"/>
<evidence type="ECO:0000313" key="3">
    <source>
        <dbReference type="Proteomes" id="UP000190027"/>
    </source>
</evidence>
<dbReference type="OrthoDB" id="5442120at2"/>
<dbReference type="STRING" id="1121449.SAMN02745704_02078"/>
<accession>A0A1T4XDR4</accession>
<evidence type="ECO:0000256" key="1">
    <source>
        <dbReference type="SAM" id="SignalP"/>
    </source>
</evidence>
<dbReference type="AlphaFoldDB" id="A0A1T4XDR4"/>
<evidence type="ECO:0008006" key="4">
    <source>
        <dbReference type="Google" id="ProtNLM"/>
    </source>
</evidence>
<sequence>MQFRVLTSLTILLAALGMVAGSALAQSAQVIVTPKVGYRIQYDDNLNNTKDGDVEHRLRPALQVDVNTERSKNRLEASVSLYRLHDNDNLDRTEQDYSLSSRNQLHERVRLDVNGSYETDYTINKVAEELAETTRKTGRRRFNGSTRLEFVVTERNLVGLNYGFGTTMYDRDEFVDYDVHNYSADWTYIWTERFRTRLGVGGTLYDNEYADGDGEYTDQSLTAGFEYDIDEIWTWSFTGGYVRSNTQVDRPALQVDKDGDGYIGSTRLAWDYPRSDGYVEYSRDNTVGLSGETLTRDRFRLWEKYLLSERSHLRFEALMTLAQSDGTIRDRDSVYYRLRPTYEYALDEHWTWEVGYSYELVEDRKADTSYDRNKVFMGIRWQMPDEW</sequence>
<keyword evidence="1" id="KW-0732">Signal</keyword>
<dbReference type="RefSeq" id="WP_078717630.1">
    <property type="nucleotide sequence ID" value="NZ_FUYC01000010.1"/>
</dbReference>
<name>A0A1T4XDR4_9BACT</name>
<dbReference type="EMBL" id="FUYC01000010">
    <property type="protein sequence ID" value="SKA87732.1"/>
    <property type="molecule type" value="Genomic_DNA"/>
</dbReference>